<dbReference type="KEGG" id="mbe:MBM_02479"/>
<reference evidence="1 2" key="1">
    <citation type="journal article" date="2012" name="BMC Genomics">
        <title>Sequencing the genome of Marssonina brunnea reveals fungus-poplar co-evolution.</title>
        <authorList>
            <person name="Zhu S."/>
            <person name="Cao Y.-Z."/>
            <person name="Jiang C."/>
            <person name="Tan B.-Y."/>
            <person name="Wang Z."/>
            <person name="Feng S."/>
            <person name="Zhang L."/>
            <person name="Su X.-H."/>
            <person name="Brejova B."/>
            <person name="Vinar T."/>
            <person name="Xu M."/>
            <person name="Wang M.-X."/>
            <person name="Zhang S.-G."/>
            <person name="Huang M.-R."/>
            <person name="Wu R."/>
            <person name="Zhou Y."/>
        </authorList>
    </citation>
    <scope>NUCLEOTIDE SEQUENCE [LARGE SCALE GENOMIC DNA]</scope>
    <source>
        <strain evidence="1 2">MB_m1</strain>
    </source>
</reference>
<dbReference type="Proteomes" id="UP000006753">
    <property type="component" value="Unassembled WGS sequence"/>
</dbReference>
<organism evidence="1 2">
    <name type="scientific">Marssonina brunnea f. sp. multigermtubi (strain MB_m1)</name>
    <name type="common">Marssonina leaf spot fungus</name>
    <dbReference type="NCBI Taxonomy" id="1072389"/>
    <lineage>
        <taxon>Eukaryota</taxon>
        <taxon>Fungi</taxon>
        <taxon>Dikarya</taxon>
        <taxon>Ascomycota</taxon>
        <taxon>Pezizomycotina</taxon>
        <taxon>Leotiomycetes</taxon>
        <taxon>Helotiales</taxon>
        <taxon>Drepanopezizaceae</taxon>
        <taxon>Drepanopeziza</taxon>
    </lineage>
</organism>
<name>K1X2K9_MARBU</name>
<keyword evidence="2" id="KW-1185">Reference proteome</keyword>
<protein>
    <submittedName>
        <fullName evidence="1">Uncharacterized protein</fullName>
    </submittedName>
</protein>
<dbReference type="EMBL" id="JH921431">
    <property type="protein sequence ID" value="EKD19242.1"/>
    <property type="molecule type" value="Genomic_DNA"/>
</dbReference>
<dbReference type="OrthoDB" id="6612291at2759"/>
<sequence>MIHERPLMILISLNNHFKTDDYLCAITRTAARSVPLSFNIARLCTKAEPQKQDEAIQGACTSPATWDLHRARSSSQGKAGVETCPGEARVTRGIFQESVDMRFSRYIIEKPPGDSFKDEEQADYERNSDYFVTSLTTGTHDHFEHGFPLETTPYAILEGDEDSPVGVPEHDTCWKAFKRVCQMRLGEVDLQRFMALWHASQKATPYPETDSQGRHDNPTNRFKVFPNELQQMTLSHLSSRDIASLRLFWELDAVAEMNDRYRADLYRRRPGVREQSDGTPKHQLAYCLQTATLFAENYIMTPEQD</sequence>
<accession>K1X2K9</accession>
<evidence type="ECO:0000313" key="1">
    <source>
        <dbReference type="EMBL" id="EKD19242.1"/>
    </source>
</evidence>
<gene>
    <name evidence="1" type="ORF">MBM_02479</name>
</gene>
<evidence type="ECO:0000313" key="2">
    <source>
        <dbReference type="Proteomes" id="UP000006753"/>
    </source>
</evidence>
<dbReference type="HOGENOM" id="CLU_912403_0_0_1"/>
<dbReference type="InParanoid" id="K1X2K9"/>
<proteinExistence type="predicted"/>
<dbReference type="AlphaFoldDB" id="K1X2K9"/>